<feature type="signal peptide" evidence="2">
    <location>
        <begin position="1"/>
        <end position="19"/>
    </location>
</feature>
<dbReference type="AlphaFoldDB" id="A0A809RGN7"/>
<dbReference type="PROSITE" id="PS51257">
    <property type="entry name" value="PROKAR_LIPOPROTEIN"/>
    <property type="match status" value="1"/>
</dbReference>
<dbReference type="EMBL" id="AP021881">
    <property type="protein sequence ID" value="BBP00735.1"/>
    <property type="molecule type" value="Genomic_DNA"/>
</dbReference>
<feature type="chain" id="PRO_5032795593" description="Lipoprotein" evidence="2">
    <location>
        <begin position="20"/>
        <end position="76"/>
    </location>
</feature>
<organism evidence="3 4">
    <name type="scientific">Sulfuriferula nivalis</name>
    <dbReference type="NCBI Taxonomy" id="2675298"/>
    <lineage>
        <taxon>Bacteria</taxon>
        <taxon>Pseudomonadati</taxon>
        <taxon>Pseudomonadota</taxon>
        <taxon>Betaproteobacteria</taxon>
        <taxon>Nitrosomonadales</taxon>
        <taxon>Sulfuricellaceae</taxon>
        <taxon>Sulfuriferula</taxon>
    </lineage>
</organism>
<keyword evidence="4" id="KW-1185">Reference proteome</keyword>
<evidence type="ECO:0000313" key="3">
    <source>
        <dbReference type="EMBL" id="BBP00735.1"/>
    </source>
</evidence>
<dbReference type="KEGG" id="sniv:SFSGTM_14430"/>
<accession>A0A809RGN7</accession>
<dbReference type="RefSeq" id="WP_162084611.1">
    <property type="nucleotide sequence ID" value="NZ_AP021881.1"/>
</dbReference>
<protein>
    <recommendedName>
        <fullName evidence="5">Lipoprotein</fullName>
    </recommendedName>
</protein>
<feature type="region of interest" description="Disordered" evidence="1">
    <location>
        <begin position="50"/>
        <end position="76"/>
    </location>
</feature>
<evidence type="ECO:0000313" key="4">
    <source>
        <dbReference type="Proteomes" id="UP000463939"/>
    </source>
</evidence>
<evidence type="ECO:0000256" key="2">
    <source>
        <dbReference type="SAM" id="SignalP"/>
    </source>
</evidence>
<sequence length="76" mass="8499">MKKILLSILVMLITGLVISGCTSKEEKQKEDGIAAANKMKEDTEKAIKEYEQSSAAERQSFEKNKNNAKKSSQYSQ</sequence>
<gene>
    <name evidence="3" type="ORF">SFSGTM_14430</name>
</gene>
<name>A0A809RGN7_9PROT</name>
<evidence type="ECO:0008006" key="5">
    <source>
        <dbReference type="Google" id="ProtNLM"/>
    </source>
</evidence>
<reference evidence="4" key="1">
    <citation type="submission" date="2019-11" db="EMBL/GenBank/DDBJ databases">
        <title>Isolation and characterization of a novel species in the genus Sulfuriferula.</title>
        <authorList>
            <person name="Mochizuki J."/>
            <person name="Kojima H."/>
            <person name="Fukui M."/>
        </authorList>
    </citation>
    <scope>NUCLEOTIDE SEQUENCE [LARGE SCALE GENOMIC DNA]</scope>
    <source>
        <strain evidence="4">SGTM</strain>
    </source>
</reference>
<dbReference type="Proteomes" id="UP000463939">
    <property type="component" value="Chromosome"/>
</dbReference>
<evidence type="ECO:0000256" key="1">
    <source>
        <dbReference type="SAM" id="MobiDB-lite"/>
    </source>
</evidence>
<proteinExistence type="predicted"/>
<keyword evidence="2" id="KW-0732">Signal</keyword>